<keyword evidence="3" id="KW-1185">Reference proteome</keyword>
<reference evidence="2 3" key="1">
    <citation type="submission" date="2023-04" db="EMBL/GenBank/DDBJ databases">
        <title>Genome of Basidiobolus ranarum AG-B5.</title>
        <authorList>
            <person name="Stajich J.E."/>
            <person name="Carter-House D."/>
            <person name="Gryganskyi A."/>
        </authorList>
    </citation>
    <scope>NUCLEOTIDE SEQUENCE [LARGE SCALE GENOMIC DNA]</scope>
    <source>
        <strain evidence="2 3">AG-B5</strain>
    </source>
</reference>
<evidence type="ECO:0000313" key="2">
    <source>
        <dbReference type="EMBL" id="KAK9708294.1"/>
    </source>
</evidence>
<keyword evidence="1" id="KW-1133">Transmembrane helix</keyword>
<evidence type="ECO:0000313" key="3">
    <source>
        <dbReference type="Proteomes" id="UP001479436"/>
    </source>
</evidence>
<protein>
    <submittedName>
        <fullName evidence="2">Uncharacterized protein</fullName>
    </submittedName>
</protein>
<feature type="transmembrane region" description="Helical" evidence="1">
    <location>
        <begin position="12"/>
        <end position="31"/>
    </location>
</feature>
<comment type="caution">
    <text evidence="2">The sequence shown here is derived from an EMBL/GenBank/DDBJ whole genome shotgun (WGS) entry which is preliminary data.</text>
</comment>
<accession>A0ABR2VWM5</accession>
<dbReference type="Proteomes" id="UP001479436">
    <property type="component" value="Unassembled WGS sequence"/>
</dbReference>
<dbReference type="EMBL" id="JASJQH010007494">
    <property type="protein sequence ID" value="KAK9708294.1"/>
    <property type="molecule type" value="Genomic_DNA"/>
</dbReference>
<proteinExistence type="predicted"/>
<organism evidence="2 3">
    <name type="scientific">Basidiobolus ranarum</name>
    <dbReference type="NCBI Taxonomy" id="34480"/>
    <lineage>
        <taxon>Eukaryota</taxon>
        <taxon>Fungi</taxon>
        <taxon>Fungi incertae sedis</taxon>
        <taxon>Zoopagomycota</taxon>
        <taxon>Entomophthoromycotina</taxon>
        <taxon>Basidiobolomycetes</taxon>
        <taxon>Basidiobolales</taxon>
        <taxon>Basidiobolaceae</taxon>
        <taxon>Basidiobolus</taxon>
    </lineage>
</organism>
<keyword evidence="1" id="KW-0472">Membrane</keyword>
<feature type="transmembrane region" description="Helical" evidence="1">
    <location>
        <begin position="66"/>
        <end position="83"/>
    </location>
</feature>
<keyword evidence="1" id="KW-0812">Transmembrane</keyword>
<sequence>MLGFGGQANLKMVPIMIVFIPLYLCIFEKAVKCIKGDEGLMLHRKNILCAVFTSDIEWGINKVRSLLLELIAIAFLAITAYIGHYKPNVLVLVAVYRLYCISSYKPIILNKDNLERFGDLDITLKFTDYFRCRSLCRHLKQICELVPDGSMITQDLKDAYPNVKFYLIEKYSVAQLNHLKDIIFEENF</sequence>
<name>A0ABR2VWM5_9FUNG</name>
<gene>
    <name evidence="2" type="ORF">K7432_009712</name>
</gene>
<evidence type="ECO:0000256" key="1">
    <source>
        <dbReference type="SAM" id="Phobius"/>
    </source>
</evidence>